<evidence type="ECO:0000256" key="2">
    <source>
        <dbReference type="ARBA" id="ARBA00022737"/>
    </source>
</evidence>
<accession>A0ABR2RYI4</accession>
<keyword evidence="1" id="KW-0433">Leucine-rich repeat</keyword>
<dbReference type="InterPro" id="IPR050216">
    <property type="entry name" value="LRR_domain-containing"/>
</dbReference>
<keyword evidence="2" id="KW-0677">Repeat</keyword>
<dbReference type="Proteomes" id="UP001396334">
    <property type="component" value="Unassembled WGS sequence"/>
</dbReference>
<name>A0ABR2RYI4_9ROSI</name>
<evidence type="ECO:0000313" key="4">
    <source>
        <dbReference type="EMBL" id="KAK9018048.1"/>
    </source>
</evidence>
<comment type="caution">
    <text evidence="4">The sequence shown here is derived from an EMBL/GenBank/DDBJ whole genome shotgun (WGS) entry which is preliminary data.</text>
</comment>
<reference evidence="4 5" key="1">
    <citation type="journal article" date="2024" name="G3 (Bethesda)">
        <title>Genome assembly of Hibiscus sabdariffa L. provides insights into metabolisms of medicinal natural products.</title>
        <authorList>
            <person name="Kim T."/>
        </authorList>
    </citation>
    <scope>NUCLEOTIDE SEQUENCE [LARGE SCALE GENOMIC DNA]</scope>
    <source>
        <strain evidence="4">TK-2024</strain>
        <tissue evidence="4">Old leaves</tissue>
    </source>
</reference>
<dbReference type="InterPro" id="IPR032675">
    <property type="entry name" value="LRR_dom_sf"/>
</dbReference>
<evidence type="ECO:0000313" key="5">
    <source>
        <dbReference type="Proteomes" id="UP001396334"/>
    </source>
</evidence>
<feature type="domain" description="Disease resistance R13L4/SHOC-2-like LRR" evidence="3">
    <location>
        <begin position="89"/>
        <end position="170"/>
    </location>
</feature>
<dbReference type="Gene3D" id="3.80.10.10">
    <property type="entry name" value="Ribonuclease Inhibitor"/>
    <property type="match status" value="1"/>
</dbReference>
<dbReference type="SUPFAM" id="SSF52058">
    <property type="entry name" value="L domain-like"/>
    <property type="match status" value="1"/>
</dbReference>
<dbReference type="PANTHER" id="PTHR48051:SF1">
    <property type="entry name" value="RAS SUPPRESSOR PROTEIN 1"/>
    <property type="match status" value="1"/>
</dbReference>
<keyword evidence="5" id="KW-1185">Reference proteome</keyword>
<dbReference type="Pfam" id="PF23598">
    <property type="entry name" value="LRR_14"/>
    <property type="match status" value="1"/>
</dbReference>
<dbReference type="InterPro" id="IPR055414">
    <property type="entry name" value="LRR_R13L4/SHOC2-like"/>
</dbReference>
<proteinExistence type="predicted"/>
<dbReference type="EMBL" id="JBBPBN010000019">
    <property type="protein sequence ID" value="KAK9018048.1"/>
    <property type="molecule type" value="Genomic_DNA"/>
</dbReference>
<sequence length="213" mass="24148">MHKADKRIAMKTYMKRIRRNRSTQGSGRCLPLLVGVAVVFAWIHCIRHLALDYSIYLTKLLLTQFFQSFQGIFASECPENLDEITRVKKYTSNLSNLTKLELLDISGTHIKELLDSIGELKQLSYFDLSRTLIQCLPRGVCSLGNLWTLKLAHCPNLTHLPEDMSGLTKLKHLDIKETPLKELPYSIGQLENLSYLDVSGTDIQCLPDGGTIR</sequence>
<gene>
    <name evidence="4" type="ORF">V6N11_001036</name>
</gene>
<protein>
    <recommendedName>
        <fullName evidence="3">Disease resistance R13L4/SHOC-2-like LRR domain-containing protein</fullName>
    </recommendedName>
</protein>
<evidence type="ECO:0000256" key="1">
    <source>
        <dbReference type="ARBA" id="ARBA00022614"/>
    </source>
</evidence>
<dbReference type="PANTHER" id="PTHR48051">
    <property type="match status" value="1"/>
</dbReference>
<organism evidence="4 5">
    <name type="scientific">Hibiscus sabdariffa</name>
    <name type="common">roselle</name>
    <dbReference type="NCBI Taxonomy" id="183260"/>
    <lineage>
        <taxon>Eukaryota</taxon>
        <taxon>Viridiplantae</taxon>
        <taxon>Streptophyta</taxon>
        <taxon>Embryophyta</taxon>
        <taxon>Tracheophyta</taxon>
        <taxon>Spermatophyta</taxon>
        <taxon>Magnoliopsida</taxon>
        <taxon>eudicotyledons</taxon>
        <taxon>Gunneridae</taxon>
        <taxon>Pentapetalae</taxon>
        <taxon>rosids</taxon>
        <taxon>malvids</taxon>
        <taxon>Malvales</taxon>
        <taxon>Malvaceae</taxon>
        <taxon>Malvoideae</taxon>
        <taxon>Hibiscus</taxon>
    </lineage>
</organism>
<evidence type="ECO:0000259" key="3">
    <source>
        <dbReference type="Pfam" id="PF23598"/>
    </source>
</evidence>